<feature type="transmembrane region" description="Helical" evidence="6">
    <location>
        <begin position="442"/>
        <end position="461"/>
    </location>
</feature>
<feature type="transmembrane region" description="Helical" evidence="6">
    <location>
        <begin position="365"/>
        <end position="388"/>
    </location>
</feature>
<feature type="transmembrane region" description="Helical" evidence="6">
    <location>
        <begin position="50"/>
        <end position="69"/>
    </location>
</feature>
<evidence type="ECO:0000313" key="9">
    <source>
        <dbReference type="Proteomes" id="UP000254569"/>
    </source>
</evidence>
<feature type="transmembrane region" description="Helical" evidence="6">
    <location>
        <begin position="269"/>
        <end position="288"/>
    </location>
</feature>
<accession>A0A379M4V5</accession>
<dbReference type="PROSITE" id="PS50850">
    <property type="entry name" value="MFS"/>
    <property type="match status" value="1"/>
</dbReference>
<dbReference type="Gene3D" id="1.20.1250.20">
    <property type="entry name" value="MFS general substrate transporter like domains"/>
    <property type="match status" value="2"/>
</dbReference>
<gene>
    <name evidence="8" type="primary">bmr3_6</name>
    <name evidence="8" type="ORF">NCTC13296_03443</name>
</gene>
<keyword evidence="3 6" id="KW-0812">Transmembrane</keyword>
<feature type="transmembrane region" description="Helical" evidence="6">
    <location>
        <begin position="340"/>
        <end position="359"/>
    </location>
</feature>
<dbReference type="Pfam" id="PF07690">
    <property type="entry name" value="MFS_1"/>
    <property type="match status" value="1"/>
</dbReference>
<reference evidence="8 9" key="1">
    <citation type="submission" date="2018-06" db="EMBL/GenBank/DDBJ databases">
        <authorList>
            <consortium name="Pathogen Informatics"/>
            <person name="Doyle S."/>
        </authorList>
    </citation>
    <scope>NUCLEOTIDE SEQUENCE [LARGE SCALE GENOMIC DNA]</scope>
    <source>
        <strain evidence="8 9">NCTC13296</strain>
    </source>
</reference>
<feature type="transmembrane region" description="Helical" evidence="6">
    <location>
        <begin position="200"/>
        <end position="219"/>
    </location>
</feature>
<dbReference type="GO" id="GO:0022857">
    <property type="term" value="F:transmembrane transporter activity"/>
    <property type="evidence" value="ECO:0007669"/>
    <property type="project" value="InterPro"/>
</dbReference>
<evidence type="ECO:0000256" key="4">
    <source>
        <dbReference type="ARBA" id="ARBA00022989"/>
    </source>
</evidence>
<dbReference type="OrthoDB" id="4484751at2"/>
<keyword evidence="2" id="KW-0813">Transport</keyword>
<feature type="transmembrane region" description="Helical" evidence="6">
    <location>
        <begin position="138"/>
        <end position="162"/>
    </location>
</feature>
<dbReference type="PANTHER" id="PTHR42718">
    <property type="entry name" value="MAJOR FACILITATOR SUPERFAMILY MULTIDRUG TRANSPORTER MFSC"/>
    <property type="match status" value="1"/>
</dbReference>
<keyword evidence="9" id="KW-1185">Reference proteome</keyword>
<feature type="transmembrane region" description="Helical" evidence="6">
    <location>
        <begin position="81"/>
        <end position="100"/>
    </location>
</feature>
<name>A0A379M4V5_9NOCA</name>
<dbReference type="Proteomes" id="UP000254569">
    <property type="component" value="Unassembled WGS sequence"/>
</dbReference>
<feature type="domain" description="Major facilitator superfamily (MFS) profile" evidence="7">
    <location>
        <begin position="15"/>
        <end position="466"/>
    </location>
</feature>
<feature type="transmembrane region" description="Helical" evidence="6">
    <location>
        <begin position="308"/>
        <end position="328"/>
    </location>
</feature>
<evidence type="ECO:0000256" key="3">
    <source>
        <dbReference type="ARBA" id="ARBA00022692"/>
    </source>
</evidence>
<feature type="transmembrane region" description="Helical" evidence="6">
    <location>
        <begin position="12"/>
        <end position="38"/>
    </location>
</feature>
<dbReference type="InterPro" id="IPR011701">
    <property type="entry name" value="MFS"/>
</dbReference>
<keyword evidence="4 6" id="KW-1133">Transmembrane helix</keyword>
<dbReference type="AlphaFoldDB" id="A0A379M4V5"/>
<keyword evidence="5 6" id="KW-0472">Membrane</keyword>
<sequence>MTDISENTPVRSGALVGVLAFTGIIAALMQTLVVPLIVDLPTMVNTSAANASWVITVTLLAGAVATPVTGRLGDMYGKRRMMLVCLVPVIAGSIVCALSSTLVPMVIGRGLQGIGVGLIPLGISLLRDVLPYDRLHSAVALMSASMGVGGALGLPASAAVAQYVHWRFLFWGVAVLGVVALGALWWVLRDVPVLQSGGRFDAVGAVGLSAALVCLLLAISKGADWGWSSTLTIGFLAAAVLLLVVWGWWELRVRDPLVDLRVTARRPVLLTNSASIVVGFAMYAQSLILPQILQLPEETGHGLGQSMIMMGLCMAPGGLMMMAVSPIGGKLSAHRGPKTTLLVGCLIIALGYMAGLLLMGSVLGLAVVAAICSTGVGFAYGAMPALIMGEVPATETASANSVNSLMRSVGTSSASAVIGVVLAQMSVPFAGHTIPTESGFRVVLLTGAGVALLAAVLTVAVPQSRRARLAKVDADATSSVRV</sequence>
<dbReference type="GO" id="GO:0005886">
    <property type="term" value="C:plasma membrane"/>
    <property type="evidence" value="ECO:0007669"/>
    <property type="project" value="UniProtKB-SubCell"/>
</dbReference>
<dbReference type="InterPro" id="IPR036259">
    <property type="entry name" value="MFS_trans_sf"/>
</dbReference>
<dbReference type="PANTHER" id="PTHR42718:SF9">
    <property type="entry name" value="MAJOR FACILITATOR SUPERFAMILY MULTIDRUG TRANSPORTER MFSC"/>
    <property type="match status" value="1"/>
</dbReference>
<feature type="transmembrane region" description="Helical" evidence="6">
    <location>
        <begin position="168"/>
        <end position="188"/>
    </location>
</feature>
<feature type="transmembrane region" description="Helical" evidence="6">
    <location>
        <begin position="225"/>
        <end position="249"/>
    </location>
</feature>
<dbReference type="RefSeq" id="WP_064063460.1">
    <property type="nucleotide sequence ID" value="NZ_LPZN01000014.1"/>
</dbReference>
<evidence type="ECO:0000256" key="2">
    <source>
        <dbReference type="ARBA" id="ARBA00022448"/>
    </source>
</evidence>
<evidence type="ECO:0000259" key="7">
    <source>
        <dbReference type="PROSITE" id="PS50850"/>
    </source>
</evidence>
<evidence type="ECO:0000256" key="6">
    <source>
        <dbReference type="SAM" id="Phobius"/>
    </source>
</evidence>
<evidence type="ECO:0000256" key="5">
    <source>
        <dbReference type="ARBA" id="ARBA00023136"/>
    </source>
</evidence>
<dbReference type="SUPFAM" id="SSF103473">
    <property type="entry name" value="MFS general substrate transporter"/>
    <property type="match status" value="2"/>
</dbReference>
<proteinExistence type="predicted"/>
<evidence type="ECO:0000256" key="1">
    <source>
        <dbReference type="ARBA" id="ARBA00004651"/>
    </source>
</evidence>
<feature type="transmembrane region" description="Helical" evidence="6">
    <location>
        <begin position="106"/>
        <end position="126"/>
    </location>
</feature>
<comment type="subcellular location">
    <subcellularLocation>
        <location evidence="1">Cell membrane</location>
        <topology evidence="1">Multi-pass membrane protein</topology>
    </subcellularLocation>
</comment>
<dbReference type="CDD" id="cd17504">
    <property type="entry name" value="MFS_MMR_MDR_like"/>
    <property type="match status" value="1"/>
</dbReference>
<protein>
    <submittedName>
        <fullName evidence="8">Major facilitator superfamily multidrug resistance protein</fullName>
    </submittedName>
</protein>
<feature type="transmembrane region" description="Helical" evidence="6">
    <location>
        <begin position="409"/>
        <end position="430"/>
    </location>
</feature>
<dbReference type="EMBL" id="UGVI01000001">
    <property type="protein sequence ID" value="SUE16558.1"/>
    <property type="molecule type" value="Genomic_DNA"/>
</dbReference>
<organism evidence="8 9">
    <name type="scientific">Rhodococcus gordoniae</name>
    <dbReference type="NCBI Taxonomy" id="223392"/>
    <lineage>
        <taxon>Bacteria</taxon>
        <taxon>Bacillati</taxon>
        <taxon>Actinomycetota</taxon>
        <taxon>Actinomycetes</taxon>
        <taxon>Mycobacteriales</taxon>
        <taxon>Nocardiaceae</taxon>
        <taxon>Rhodococcus</taxon>
    </lineage>
</organism>
<dbReference type="InterPro" id="IPR020846">
    <property type="entry name" value="MFS_dom"/>
</dbReference>
<evidence type="ECO:0000313" key="8">
    <source>
        <dbReference type="EMBL" id="SUE16558.1"/>
    </source>
</evidence>